<organism evidence="1 2">
    <name type="scientific">Pseudozyma hubeiensis (strain SY62)</name>
    <name type="common">Yeast</name>
    <dbReference type="NCBI Taxonomy" id="1305764"/>
    <lineage>
        <taxon>Eukaryota</taxon>
        <taxon>Fungi</taxon>
        <taxon>Dikarya</taxon>
        <taxon>Basidiomycota</taxon>
        <taxon>Ustilaginomycotina</taxon>
        <taxon>Ustilaginomycetes</taxon>
        <taxon>Ustilaginales</taxon>
        <taxon>Ustilaginaceae</taxon>
        <taxon>Pseudozyma</taxon>
    </lineage>
</organism>
<proteinExistence type="predicted"/>
<accession>R9NWL2</accession>
<protein>
    <submittedName>
        <fullName evidence="1">Uncharacterized protein</fullName>
    </submittedName>
</protein>
<evidence type="ECO:0000313" key="1">
    <source>
        <dbReference type="EMBL" id="GAC92924.1"/>
    </source>
</evidence>
<reference evidence="2" key="1">
    <citation type="journal article" date="2013" name="Genome Announc.">
        <title>Draft genome sequence of the basidiomycetous yeast-like fungus Pseudozyma hubeiensis SY62, which produces an abundant amount of the biosurfactant mannosylerythritol lipids.</title>
        <authorList>
            <person name="Konishi M."/>
            <person name="Hatada Y."/>
            <person name="Horiuchi J."/>
        </authorList>
    </citation>
    <scope>NUCLEOTIDE SEQUENCE [LARGE SCALE GENOMIC DNA]</scope>
    <source>
        <strain evidence="2">SY62</strain>
    </source>
</reference>
<keyword evidence="2" id="KW-1185">Reference proteome</keyword>
<sequence length="92" mass="9985">MKEYADVAADAVDEMMECGGDGNVDNSGQKRVGFAQTFALAFYLDSAHLEAKTVRGAAQRSTMSPLCVEIELKSASEMQRRCMNKNFGGCHS</sequence>
<dbReference type="AlphaFoldDB" id="R9NWL2"/>
<evidence type="ECO:0000313" key="2">
    <source>
        <dbReference type="Proteomes" id="UP000014071"/>
    </source>
</evidence>
<dbReference type="GeneID" id="24105790"/>
<name>R9NWL2_PSEHS</name>
<dbReference type="Proteomes" id="UP000014071">
    <property type="component" value="Unassembled WGS sequence"/>
</dbReference>
<gene>
    <name evidence="1" type="ORF">PHSY_000483</name>
</gene>
<dbReference type="HOGENOM" id="CLU_2414242_0_0_1"/>
<dbReference type="EMBL" id="DF238770">
    <property type="protein sequence ID" value="GAC92924.1"/>
    <property type="molecule type" value="Genomic_DNA"/>
</dbReference>
<dbReference type="RefSeq" id="XP_012186511.1">
    <property type="nucleotide sequence ID" value="XM_012331121.1"/>
</dbReference>